<evidence type="ECO:0000313" key="4">
    <source>
        <dbReference type="EMBL" id="NMH98427.1"/>
    </source>
</evidence>
<dbReference type="RefSeq" id="WP_169381872.1">
    <property type="nucleotide sequence ID" value="NZ_JAAXLA010000022.1"/>
</dbReference>
<evidence type="ECO:0000256" key="1">
    <source>
        <dbReference type="ARBA" id="ARBA00022723"/>
    </source>
</evidence>
<dbReference type="Proteomes" id="UP000820669">
    <property type="component" value="Unassembled WGS sequence"/>
</dbReference>
<sequence>MADAALLARLRHRQDAMLALLQELVMTETPSEDLDRIRAGVRHLSTVVSELLGERPEVIDVQGRPHLRLRGTAQRPVLVVCHLDTVWPAGTTRRWPFAVADGRATGPGIFDMKAGLVQGLHAVSELGGRPDVTLLITTDEEIGSPGGRALLEAEARRSRAVLVLEPSADGALKTERKGISLYRLHVEGRAAHAGLEPERGVNALVELAHQVPGLVQLADARLGTTVTPTTATAGTTINTVPATAEMSIDVRAWTVAEQDRVHAALGRIGPVVDGAALRLAGGVNRPPLEAGASAALMALAARCARDLGLPEPAAASVGGGSDGNFTAALGVPTLDGLGAVGDHAHAEGEYVLTATMPERAALVAALITDLLEHCP</sequence>
<keyword evidence="5" id="KW-1185">Reference proteome</keyword>
<dbReference type="Pfam" id="PF07687">
    <property type="entry name" value="M20_dimer"/>
    <property type="match status" value="1"/>
</dbReference>
<dbReference type="SUPFAM" id="SSF53187">
    <property type="entry name" value="Zn-dependent exopeptidases"/>
    <property type="match status" value="1"/>
</dbReference>
<name>A0ABX1SD24_9PSEU</name>
<accession>A0ABX1SD24</accession>
<evidence type="ECO:0000259" key="3">
    <source>
        <dbReference type="Pfam" id="PF07687"/>
    </source>
</evidence>
<dbReference type="PANTHER" id="PTHR43808">
    <property type="entry name" value="ACETYLORNITHINE DEACETYLASE"/>
    <property type="match status" value="1"/>
</dbReference>
<keyword evidence="1" id="KW-0479">Metal-binding</keyword>
<dbReference type="EMBL" id="JAAXLA010000022">
    <property type="protein sequence ID" value="NMH98427.1"/>
    <property type="molecule type" value="Genomic_DNA"/>
</dbReference>
<dbReference type="SUPFAM" id="SSF55031">
    <property type="entry name" value="Bacterial exopeptidase dimerisation domain"/>
    <property type="match status" value="1"/>
</dbReference>
<dbReference type="InterPro" id="IPR011650">
    <property type="entry name" value="Peptidase_M20_dimer"/>
</dbReference>
<dbReference type="Gene3D" id="3.40.630.10">
    <property type="entry name" value="Zn peptidases"/>
    <property type="match status" value="1"/>
</dbReference>
<dbReference type="PIRSF" id="PIRSF037238">
    <property type="entry name" value="Carboxypeptidase_G2"/>
    <property type="match status" value="1"/>
</dbReference>
<organism evidence="4 5">
    <name type="scientific">Pseudonocardia acidicola</name>
    <dbReference type="NCBI Taxonomy" id="2724939"/>
    <lineage>
        <taxon>Bacteria</taxon>
        <taxon>Bacillati</taxon>
        <taxon>Actinomycetota</taxon>
        <taxon>Actinomycetes</taxon>
        <taxon>Pseudonocardiales</taxon>
        <taxon>Pseudonocardiaceae</taxon>
        <taxon>Pseudonocardia</taxon>
    </lineage>
</organism>
<gene>
    <name evidence="4" type="ORF">HF526_14070</name>
</gene>
<dbReference type="InterPro" id="IPR036264">
    <property type="entry name" value="Bact_exopeptidase_dim_dom"/>
</dbReference>
<dbReference type="Gene3D" id="3.30.70.360">
    <property type="match status" value="1"/>
</dbReference>
<dbReference type="Pfam" id="PF01546">
    <property type="entry name" value="Peptidase_M20"/>
    <property type="match status" value="1"/>
</dbReference>
<comment type="caution">
    <text evidence="4">The sequence shown here is derived from an EMBL/GenBank/DDBJ whole genome shotgun (WGS) entry which is preliminary data.</text>
</comment>
<dbReference type="InterPro" id="IPR050072">
    <property type="entry name" value="Peptidase_M20A"/>
</dbReference>
<proteinExistence type="predicted"/>
<dbReference type="InterPro" id="IPR017150">
    <property type="entry name" value="Pept_M20_glutamate_carboxypep"/>
</dbReference>
<dbReference type="PANTHER" id="PTHR43808:SF9">
    <property type="entry name" value="BLL0789 PROTEIN"/>
    <property type="match status" value="1"/>
</dbReference>
<evidence type="ECO:0000313" key="5">
    <source>
        <dbReference type="Proteomes" id="UP000820669"/>
    </source>
</evidence>
<dbReference type="InterPro" id="IPR002933">
    <property type="entry name" value="Peptidase_M20"/>
</dbReference>
<protein>
    <submittedName>
        <fullName evidence="4">M20 family metallopeptidase</fullName>
    </submittedName>
</protein>
<evidence type="ECO:0000256" key="2">
    <source>
        <dbReference type="ARBA" id="ARBA00022801"/>
    </source>
</evidence>
<keyword evidence="2" id="KW-0378">Hydrolase</keyword>
<feature type="domain" description="Peptidase M20 dimerisation" evidence="3">
    <location>
        <begin position="174"/>
        <end position="263"/>
    </location>
</feature>
<reference evidence="4 5" key="1">
    <citation type="submission" date="2020-04" db="EMBL/GenBank/DDBJ databases">
        <authorList>
            <person name="Klaysubun C."/>
            <person name="Duangmal K."/>
            <person name="Lipun K."/>
        </authorList>
    </citation>
    <scope>NUCLEOTIDE SEQUENCE [LARGE SCALE GENOMIC DNA]</scope>
    <source>
        <strain evidence="4 5">K10HN5</strain>
    </source>
</reference>